<evidence type="ECO:0000313" key="2">
    <source>
        <dbReference type="EMBL" id="ROR82707.1"/>
    </source>
</evidence>
<proteinExistence type="predicted"/>
<dbReference type="OrthoDB" id="5121853at2"/>
<gene>
    <name evidence="2" type="ORF">EDD42_2801</name>
</gene>
<evidence type="ECO:0000256" key="1">
    <source>
        <dbReference type="SAM" id="MobiDB-lite"/>
    </source>
</evidence>
<protein>
    <submittedName>
        <fullName evidence="2">Uncharacterized protein</fullName>
    </submittedName>
</protein>
<sequence>MTNDTNDTDQNSSEGTPKPGGLGENQTIPNSEDGLAVGHDPDASNFNQEEDPDHPSDDA</sequence>
<reference evidence="2 3" key="1">
    <citation type="submission" date="2018-11" db="EMBL/GenBank/DDBJ databases">
        <title>Sequencing the genomes of 1000 actinobacteria strains.</title>
        <authorList>
            <person name="Klenk H.-P."/>
        </authorList>
    </citation>
    <scope>NUCLEOTIDE SEQUENCE [LARGE SCALE GENOMIC DNA]</scope>
    <source>
        <strain evidence="2 3">DSM 14012</strain>
    </source>
</reference>
<evidence type="ECO:0000313" key="3">
    <source>
        <dbReference type="Proteomes" id="UP000266915"/>
    </source>
</evidence>
<keyword evidence="3" id="KW-1185">Reference proteome</keyword>
<organism evidence="2 3">
    <name type="scientific">Plantibacter flavus</name>
    <dbReference type="NCBI Taxonomy" id="150123"/>
    <lineage>
        <taxon>Bacteria</taxon>
        <taxon>Bacillati</taxon>
        <taxon>Actinomycetota</taxon>
        <taxon>Actinomycetes</taxon>
        <taxon>Micrococcales</taxon>
        <taxon>Microbacteriaceae</taxon>
        <taxon>Plantibacter</taxon>
    </lineage>
</organism>
<feature type="region of interest" description="Disordered" evidence="1">
    <location>
        <begin position="1"/>
        <end position="59"/>
    </location>
</feature>
<comment type="caution">
    <text evidence="2">The sequence shown here is derived from an EMBL/GenBank/DDBJ whole genome shotgun (WGS) entry which is preliminary data.</text>
</comment>
<dbReference type="KEGG" id="pflu:BWO91_15230"/>
<accession>A0A1S7BC30</accession>
<feature type="compositionally biased region" description="Polar residues" evidence="1">
    <location>
        <begin position="1"/>
        <end position="15"/>
    </location>
</feature>
<dbReference type="AlphaFoldDB" id="A0A1S7BC30"/>
<dbReference type="EMBL" id="RKHL01000001">
    <property type="protein sequence ID" value="ROR82707.1"/>
    <property type="molecule type" value="Genomic_DNA"/>
</dbReference>
<dbReference type="Proteomes" id="UP000266915">
    <property type="component" value="Unassembled WGS sequence"/>
</dbReference>
<name>A0A1S7BC30_9MICO</name>
<dbReference type="RefSeq" id="WP_064296076.1">
    <property type="nucleotide sequence ID" value="NZ_CP019402.1"/>
</dbReference>